<reference evidence="1" key="1">
    <citation type="submission" date="2020-04" db="EMBL/GenBank/DDBJ databases">
        <authorList>
            <person name="Chiriac C."/>
            <person name="Salcher M."/>
            <person name="Ghai R."/>
            <person name="Kavagutti S V."/>
        </authorList>
    </citation>
    <scope>NUCLEOTIDE SEQUENCE</scope>
</reference>
<organism evidence="1">
    <name type="scientific">uncultured Caudovirales phage</name>
    <dbReference type="NCBI Taxonomy" id="2100421"/>
    <lineage>
        <taxon>Viruses</taxon>
        <taxon>Duplodnaviria</taxon>
        <taxon>Heunggongvirae</taxon>
        <taxon>Uroviricota</taxon>
        <taxon>Caudoviricetes</taxon>
        <taxon>Peduoviridae</taxon>
        <taxon>Maltschvirus</taxon>
        <taxon>Maltschvirus maltsch</taxon>
    </lineage>
</organism>
<evidence type="ECO:0000313" key="1">
    <source>
        <dbReference type="EMBL" id="CAB4121300.1"/>
    </source>
</evidence>
<name>A0A6J5KLZ9_9CAUD</name>
<gene>
    <name evidence="1" type="ORF">UFOVP13_1</name>
</gene>
<sequence>GYLVSYTETDPVFVASPAHSITNTNIANWNTAYGWGNHASAGYLLGSAIGSTVQGYDADLQAIGALSGTTGLLKKIGANTWVLDTSNYLISYTETDPIFVASPAYGITSINITNWNTAYSWGNHASAGYLVSYTETDPVFVASPAHSITNTNIANWNTAYGWGNHASAGYLTSSAIGVSVQAYDPDLTSWGMITPAAKQDTLVSGTNIKTINGSSVLGSGDLAISGTAPTQYYYRKNTATTLTSATGNQSVLGLTSGVSLVANTIYEVEGEFELTTTGTTSHTEAFGFTLATATVTNMGVTVNRLSANTTSSALGAYLASVTPVVVTGALTTAQTVIYRVKGSISIGTAGFVNPVIAFSAAPGGTSTVVLGARFKFTAIGITGSNVSTGTWA</sequence>
<dbReference type="EMBL" id="LR796145">
    <property type="protein sequence ID" value="CAB4121300.1"/>
    <property type="molecule type" value="Genomic_DNA"/>
</dbReference>
<protein>
    <submittedName>
        <fullName evidence="1">Uncharacterized protein</fullName>
    </submittedName>
</protein>
<proteinExistence type="predicted"/>
<accession>A0A6J5KLZ9</accession>
<feature type="non-terminal residue" evidence="1">
    <location>
        <position position="1"/>
    </location>
</feature>